<dbReference type="Pfam" id="PF00172">
    <property type="entry name" value="Zn_clus"/>
    <property type="match status" value="1"/>
</dbReference>
<dbReference type="InterPro" id="IPR001138">
    <property type="entry name" value="Zn2Cys6_DnaBD"/>
</dbReference>
<dbReference type="PANTHER" id="PTHR35392">
    <property type="entry name" value="ZN(II)2CYS6 TRANSCRIPTION FACTOR (EUROFUNG)-RELATED-RELATED"/>
    <property type="match status" value="1"/>
</dbReference>
<proteinExistence type="predicted"/>
<dbReference type="Gene3D" id="4.10.240.10">
    <property type="entry name" value="Zn(2)-C6 fungal-type DNA-binding domain"/>
    <property type="match status" value="1"/>
</dbReference>
<name>A0AAN6N1M8_9PEZI</name>
<evidence type="ECO:0000259" key="3">
    <source>
        <dbReference type="Pfam" id="PF00172"/>
    </source>
</evidence>
<feature type="region of interest" description="Disordered" evidence="2">
    <location>
        <begin position="346"/>
        <end position="375"/>
    </location>
</feature>
<dbReference type="EMBL" id="MU853852">
    <property type="protein sequence ID" value="KAK3937501.1"/>
    <property type="molecule type" value="Genomic_DNA"/>
</dbReference>
<gene>
    <name evidence="4" type="ORF">QBC46DRAFT_267354</name>
</gene>
<dbReference type="PANTHER" id="PTHR35392:SF2">
    <property type="entry name" value="ZN(II)2CYS6 TRANSCRIPTION FACTOR (EUROFUNG)"/>
    <property type="match status" value="1"/>
</dbReference>
<sequence>MADLKQSGHVHPPQLARGIHIFRANTPAPRSQPRTRAKLTREEREKVREVRRQGACLRCKILKIQCSKDNPCQSCLSSAVKGSERKVLSFCYCVRTRFADVNIFHKGSSDSAGTMQIENAMSRIGVLLSRIALPASFSLDDKNSFNDTLVSWLTNPAFSFPSGSIVGLCCSSLLSIQFQEAVGSDLITEFRRFLLATSLVRNGWCGRDMGRQDLCVAGHVTGFRLVNRLDRVLTPQFLAKCSPESCQVLFLLVLGTVLGVGYSGHDVTADSPRFPPEMLAAEFQQSPTLWLAMKEHLCQMLAHHLIYLGSMLGIKLDTGLEQHIIDTAVKRWNKLESFIWSDVLSQDPQPPPLPPPSAAARRFEPHQEPPSYSHWSEEYGPPLVSVQCPEVAGLHNLGQFSENPESYLSMLDEIPHIHDLPGQEAASEGIRSTPRAAMTREAEFEQDHVPWRKVKRRSMWLVRSFDAGENGLINVHARLRGREVNDMGLFV</sequence>
<protein>
    <recommendedName>
        <fullName evidence="3">Zn(2)-C6 fungal-type domain-containing protein</fullName>
    </recommendedName>
</protein>
<comment type="caution">
    <text evidence="4">The sequence shown here is derived from an EMBL/GenBank/DDBJ whole genome shotgun (WGS) entry which is preliminary data.</text>
</comment>
<keyword evidence="1" id="KW-0539">Nucleus</keyword>
<accession>A0AAN6N1M8</accession>
<keyword evidence="5" id="KW-1185">Reference proteome</keyword>
<dbReference type="GO" id="GO:0000981">
    <property type="term" value="F:DNA-binding transcription factor activity, RNA polymerase II-specific"/>
    <property type="evidence" value="ECO:0007669"/>
    <property type="project" value="InterPro"/>
</dbReference>
<dbReference type="SUPFAM" id="SSF57701">
    <property type="entry name" value="Zn2/Cys6 DNA-binding domain"/>
    <property type="match status" value="1"/>
</dbReference>
<evidence type="ECO:0000313" key="4">
    <source>
        <dbReference type="EMBL" id="KAK3937501.1"/>
    </source>
</evidence>
<dbReference type="InterPro" id="IPR036864">
    <property type="entry name" value="Zn2-C6_fun-type_DNA-bd_sf"/>
</dbReference>
<evidence type="ECO:0000256" key="2">
    <source>
        <dbReference type="SAM" id="MobiDB-lite"/>
    </source>
</evidence>
<dbReference type="Proteomes" id="UP001303473">
    <property type="component" value="Unassembled WGS sequence"/>
</dbReference>
<reference evidence="5" key="1">
    <citation type="journal article" date="2023" name="Mol. Phylogenet. Evol.">
        <title>Genome-scale phylogeny and comparative genomics of the fungal order Sordariales.</title>
        <authorList>
            <person name="Hensen N."/>
            <person name="Bonometti L."/>
            <person name="Westerberg I."/>
            <person name="Brannstrom I.O."/>
            <person name="Guillou S."/>
            <person name="Cros-Aarteil S."/>
            <person name="Calhoun S."/>
            <person name="Haridas S."/>
            <person name="Kuo A."/>
            <person name="Mondo S."/>
            <person name="Pangilinan J."/>
            <person name="Riley R."/>
            <person name="LaButti K."/>
            <person name="Andreopoulos B."/>
            <person name="Lipzen A."/>
            <person name="Chen C."/>
            <person name="Yan M."/>
            <person name="Daum C."/>
            <person name="Ng V."/>
            <person name="Clum A."/>
            <person name="Steindorff A."/>
            <person name="Ohm R.A."/>
            <person name="Martin F."/>
            <person name="Silar P."/>
            <person name="Natvig D.O."/>
            <person name="Lalanne C."/>
            <person name="Gautier V."/>
            <person name="Ament-Velasquez S.L."/>
            <person name="Kruys A."/>
            <person name="Hutchinson M.I."/>
            <person name="Powell A.J."/>
            <person name="Barry K."/>
            <person name="Miller A.N."/>
            <person name="Grigoriev I.V."/>
            <person name="Debuchy R."/>
            <person name="Gladieux P."/>
            <person name="Hiltunen Thoren M."/>
            <person name="Johannesson H."/>
        </authorList>
    </citation>
    <scope>NUCLEOTIDE SEQUENCE [LARGE SCALE GENOMIC DNA]</scope>
    <source>
        <strain evidence="5">CBS 340.73</strain>
    </source>
</reference>
<evidence type="ECO:0000313" key="5">
    <source>
        <dbReference type="Proteomes" id="UP001303473"/>
    </source>
</evidence>
<feature type="domain" description="Zn(2)-C6 fungal-type" evidence="3">
    <location>
        <begin position="55"/>
        <end position="78"/>
    </location>
</feature>
<dbReference type="InterPro" id="IPR052973">
    <property type="entry name" value="Fungal_sec-metab_reg_TF"/>
</dbReference>
<evidence type="ECO:0000256" key="1">
    <source>
        <dbReference type="ARBA" id="ARBA00023242"/>
    </source>
</evidence>
<feature type="compositionally biased region" description="Pro residues" evidence="2">
    <location>
        <begin position="348"/>
        <end position="357"/>
    </location>
</feature>
<organism evidence="4 5">
    <name type="scientific">Diplogelasinospora grovesii</name>
    <dbReference type="NCBI Taxonomy" id="303347"/>
    <lineage>
        <taxon>Eukaryota</taxon>
        <taxon>Fungi</taxon>
        <taxon>Dikarya</taxon>
        <taxon>Ascomycota</taxon>
        <taxon>Pezizomycotina</taxon>
        <taxon>Sordariomycetes</taxon>
        <taxon>Sordariomycetidae</taxon>
        <taxon>Sordariales</taxon>
        <taxon>Diplogelasinosporaceae</taxon>
        <taxon>Diplogelasinospora</taxon>
    </lineage>
</organism>
<dbReference type="AlphaFoldDB" id="A0AAN6N1M8"/>
<dbReference type="CDD" id="cd00067">
    <property type="entry name" value="GAL4"/>
    <property type="match status" value="1"/>
</dbReference>
<dbReference type="GO" id="GO:0008270">
    <property type="term" value="F:zinc ion binding"/>
    <property type="evidence" value="ECO:0007669"/>
    <property type="project" value="InterPro"/>
</dbReference>